<dbReference type="Gene3D" id="3.30.40.10">
    <property type="entry name" value="Zinc/RING finger domain, C3HC4 (zinc finger)"/>
    <property type="match status" value="1"/>
</dbReference>
<evidence type="ECO:0000256" key="1">
    <source>
        <dbReference type="ARBA" id="ARBA00000900"/>
    </source>
</evidence>
<evidence type="ECO:0000313" key="12">
    <source>
        <dbReference type="Proteomes" id="UP001231189"/>
    </source>
</evidence>
<dbReference type="CDD" id="cd16667">
    <property type="entry name" value="RING-H2_RNF126-like"/>
    <property type="match status" value="1"/>
</dbReference>
<feature type="region of interest" description="Disordered" evidence="9">
    <location>
        <begin position="163"/>
        <end position="182"/>
    </location>
</feature>
<dbReference type="GO" id="GO:0008270">
    <property type="term" value="F:zinc ion binding"/>
    <property type="evidence" value="ECO:0007669"/>
    <property type="project" value="UniProtKB-KW"/>
</dbReference>
<keyword evidence="5 8" id="KW-0863">Zinc-finger</keyword>
<evidence type="ECO:0000256" key="5">
    <source>
        <dbReference type="ARBA" id="ARBA00022771"/>
    </source>
</evidence>
<keyword evidence="3" id="KW-0808">Transferase</keyword>
<feature type="domain" description="RING-type" evidence="10">
    <location>
        <begin position="202"/>
        <end position="243"/>
    </location>
</feature>
<dbReference type="EC" id="2.3.2.27" evidence="2"/>
<dbReference type="Proteomes" id="UP001231189">
    <property type="component" value="Unassembled WGS sequence"/>
</dbReference>
<gene>
    <name evidence="11" type="ORF">QYE76_025658</name>
</gene>
<dbReference type="SMART" id="SM00184">
    <property type="entry name" value="RING"/>
    <property type="match status" value="1"/>
</dbReference>
<reference evidence="11" key="1">
    <citation type="submission" date="2023-07" db="EMBL/GenBank/DDBJ databases">
        <title>A chromosome-level genome assembly of Lolium multiflorum.</title>
        <authorList>
            <person name="Chen Y."/>
            <person name="Copetti D."/>
            <person name="Kolliker R."/>
            <person name="Studer B."/>
        </authorList>
    </citation>
    <scope>NUCLEOTIDE SEQUENCE</scope>
    <source>
        <strain evidence="11">02402/16</strain>
        <tissue evidence="11">Leaf</tissue>
    </source>
</reference>
<dbReference type="FunFam" id="3.30.40.10:FF:000022">
    <property type="entry name" value="E3 ubiquitin-protein ligase RING1-like"/>
    <property type="match status" value="1"/>
</dbReference>
<dbReference type="InterPro" id="IPR013083">
    <property type="entry name" value="Znf_RING/FYVE/PHD"/>
</dbReference>
<feature type="compositionally biased region" description="Gly residues" evidence="9">
    <location>
        <begin position="256"/>
        <end position="270"/>
    </location>
</feature>
<keyword evidence="4" id="KW-0479">Metal-binding</keyword>
<dbReference type="Pfam" id="PF13639">
    <property type="entry name" value="zf-RING_2"/>
    <property type="match status" value="1"/>
</dbReference>
<dbReference type="PROSITE" id="PS50089">
    <property type="entry name" value="ZF_RING_2"/>
    <property type="match status" value="1"/>
</dbReference>
<evidence type="ECO:0000256" key="4">
    <source>
        <dbReference type="ARBA" id="ARBA00022723"/>
    </source>
</evidence>
<evidence type="ECO:0000313" key="11">
    <source>
        <dbReference type="EMBL" id="KAK1620141.1"/>
    </source>
</evidence>
<dbReference type="EMBL" id="JAUUTY010000006">
    <property type="protein sequence ID" value="KAK1620141.1"/>
    <property type="molecule type" value="Genomic_DNA"/>
</dbReference>
<comment type="caution">
    <text evidence="11">The sequence shown here is derived from an EMBL/GenBank/DDBJ whole genome shotgun (WGS) entry which is preliminary data.</text>
</comment>
<sequence length="358" mass="38262">MMPGYGGGGGGGVRHRTCRMYWCYECARALRIISYPSTDVFCPRCYGRFLHEIDPPPRPALPPPGFFPYHLAPPHYDGNPRSWVVHGTGVGGTPALPGRAFRQLPPPLSSAPPGRVPAPAPPRRRVPSPPPPAPVPRRPSAAPAIDPGDYFTGGDLSSLVEELTQNDRPGPAPAATSAIDSLPTVRITSTHMSDDGGSHSQCPVCKEDFELGEAARQLPCKHVYHSDCIVPWLRLHNSCPVCRFQLPGAAANARRGSGGSNNGGRGGDNGRAGQREPPTMVRWGPLSWMWPPRGTEDPDDGWEYGRHGHGHGHGHGRPDAGDAGVQEHVKHDATVKSLCEFNRNGGCSGCTGVAELLL</sequence>
<dbReference type="InterPro" id="IPR039525">
    <property type="entry name" value="RNF126-like_zinc-ribbon"/>
</dbReference>
<dbReference type="GO" id="GO:0061630">
    <property type="term" value="F:ubiquitin protein ligase activity"/>
    <property type="evidence" value="ECO:0007669"/>
    <property type="project" value="UniProtKB-EC"/>
</dbReference>
<dbReference type="SUPFAM" id="SSF57850">
    <property type="entry name" value="RING/U-box"/>
    <property type="match status" value="1"/>
</dbReference>
<dbReference type="Pfam" id="PF14369">
    <property type="entry name" value="Zn_ribbon_19"/>
    <property type="match status" value="1"/>
</dbReference>
<evidence type="ECO:0000256" key="3">
    <source>
        <dbReference type="ARBA" id="ARBA00022679"/>
    </source>
</evidence>
<evidence type="ECO:0000256" key="9">
    <source>
        <dbReference type="SAM" id="MobiDB-lite"/>
    </source>
</evidence>
<comment type="catalytic activity">
    <reaction evidence="1">
        <text>S-ubiquitinyl-[E2 ubiquitin-conjugating enzyme]-L-cysteine + [acceptor protein]-L-lysine = [E2 ubiquitin-conjugating enzyme]-L-cysteine + N(6)-ubiquitinyl-[acceptor protein]-L-lysine.</text>
        <dbReference type="EC" id="2.3.2.27"/>
    </reaction>
</comment>
<feature type="compositionally biased region" description="Pro residues" evidence="9">
    <location>
        <begin position="104"/>
        <end position="137"/>
    </location>
</feature>
<dbReference type="GO" id="GO:0016567">
    <property type="term" value="P:protein ubiquitination"/>
    <property type="evidence" value="ECO:0007669"/>
    <property type="project" value="TreeGrafter"/>
</dbReference>
<dbReference type="PANTHER" id="PTHR15710:SF203">
    <property type="entry name" value="RING-TYPE E3 UBIQUITIN TRANSFERASE"/>
    <property type="match status" value="1"/>
</dbReference>
<evidence type="ECO:0000256" key="2">
    <source>
        <dbReference type="ARBA" id="ARBA00012483"/>
    </source>
</evidence>
<evidence type="ECO:0000259" key="10">
    <source>
        <dbReference type="PROSITE" id="PS50089"/>
    </source>
</evidence>
<feature type="region of interest" description="Disordered" evidence="9">
    <location>
        <begin position="94"/>
        <end position="155"/>
    </location>
</feature>
<keyword evidence="12" id="KW-1185">Reference proteome</keyword>
<evidence type="ECO:0000256" key="6">
    <source>
        <dbReference type="ARBA" id="ARBA00022786"/>
    </source>
</evidence>
<proteinExistence type="predicted"/>
<feature type="region of interest" description="Disordered" evidence="9">
    <location>
        <begin position="251"/>
        <end position="324"/>
    </location>
</feature>
<dbReference type="AlphaFoldDB" id="A0AAD8RG69"/>
<evidence type="ECO:0000256" key="8">
    <source>
        <dbReference type="PROSITE-ProRule" id="PRU00175"/>
    </source>
</evidence>
<keyword evidence="7" id="KW-0862">Zinc</keyword>
<name>A0AAD8RG69_LOLMU</name>
<organism evidence="11 12">
    <name type="scientific">Lolium multiflorum</name>
    <name type="common">Italian ryegrass</name>
    <name type="synonym">Lolium perenne subsp. multiflorum</name>
    <dbReference type="NCBI Taxonomy" id="4521"/>
    <lineage>
        <taxon>Eukaryota</taxon>
        <taxon>Viridiplantae</taxon>
        <taxon>Streptophyta</taxon>
        <taxon>Embryophyta</taxon>
        <taxon>Tracheophyta</taxon>
        <taxon>Spermatophyta</taxon>
        <taxon>Magnoliopsida</taxon>
        <taxon>Liliopsida</taxon>
        <taxon>Poales</taxon>
        <taxon>Poaceae</taxon>
        <taxon>BOP clade</taxon>
        <taxon>Pooideae</taxon>
        <taxon>Poodae</taxon>
        <taxon>Poeae</taxon>
        <taxon>Poeae Chloroplast Group 2 (Poeae type)</taxon>
        <taxon>Loliodinae</taxon>
        <taxon>Loliinae</taxon>
        <taxon>Lolium</taxon>
    </lineage>
</organism>
<accession>A0AAD8RG69</accession>
<dbReference type="PANTHER" id="PTHR15710">
    <property type="entry name" value="E3 UBIQUITIN-PROTEIN LIGASE PRAJA"/>
    <property type="match status" value="1"/>
</dbReference>
<dbReference type="InterPro" id="IPR001841">
    <property type="entry name" value="Znf_RING"/>
</dbReference>
<protein>
    <recommendedName>
        <fullName evidence="2">RING-type E3 ubiquitin transferase</fullName>
        <ecNumber evidence="2">2.3.2.27</ecNumber>
    </recommendedName>
</protein>
<keyword evidence="6" id="KW-0833">Ubl conjugation pathway</keyword>
<dbReference type="GO" id="GO:0005737">
    <property type="term" value="C:cytoplasm"/>
    <property type="evidence" value="ECO:0007669"/>
    <property type="project" value="TreeGrafter"/>
</dbReference>
<evidence type="ECO:0000256" key="7">
    <source>
        <dbReference type="ARBA" id="ARBA00022833"/>
    </source>
</evidence>